<comment type="cofactor">
    <cofactor evidence="7">
        <name>Mg(2+)</name>
        <dbReference type="ChEBI" id="CHEBI:18420"/>
    </cofactor>
</comment>
<keyword evidence="3 7" id="KW-0808">Transferase</keyword>
<dbReference type="Gene3D" id="2.40.10.220">
    <property type="entry name" value="predicted glycosyltransferase like domains"/>
    <property type="match status" value="1"/>
</dbReference>
<feature type="transmembrane region" description="Helical" evidence="7">
    <location>
        <begin position="402"/>
        <end position="423"/>
    </location>
</feature>
<dbReference type="RefSeq" id="WP_215863946.1">
    <property type="nucleotide sequence ID" value="NZ_JABELD010000068.1"/>
</dbReference>
<keyword evidence="2 7" id="KW-0328">Glycosyltransferase</keyword>
<comment type="function">
    <text evidence="7">Catalytic subunit of cellulose synthase. It polymerizes uridine 5'-diphosphate glucose to cellulose.</text>
</comment>
<feature type="transmembrane region" description="Helical" evidence="7">
    <location>
        <begin position="109"/>
        <end position="129"/>
    </location>
</feature>
<proteinExistence type="predicted"/>
<feature type="transmembrane region" description="Helical" evidence="7">
    <location>
        <begin position="704"/>
        <end position="724"/>
    </location>
</feature>
<dbReference type="SUPFAM" id="SSF53448">
    <property type="entry name" value="Nucleotide-diphospho-sugar transferases"/>
    <property type="match status" value="1"/>
</dbReference>
<dbReference type="Proteomes" id="UP001197028">
    <property type="component" value="Unassembled WGS sequence"/>
</dbReference>
<dbReference type="InterPro" id="IPR001173">
    <property type="entry name" value="Glyco_trans_2-like"/>
</dbReference>
<keyword evidence="4 7" id="KW-0812">Transmembrane</keyword>
<feature type="transmembrane region" description="Helical" evidence="7">
    <location>
        <begin position="12"/>
        <end position="34"/>
    </location>
</feature>
<feature type="domain" description="Glycosyltransferase 2-like" evidence="8">
    <location>
        <begin position="246"/>
        <end position="429"/>
    </location>
</feature>
<dbReference type="EC" id="2.4.1.12" evidence="7"/>
<dbReference type="Pfam" id="PF13632">
    <property type="entry name" value="Glyco_trans_2_3"/>
    <property type="match status" value="1"/>
</dbReference>
<evidence type="ECO:0000256" key="1">
    <source>
        <dbReference type="ARBA" id="ARBA00004141"/>
    </source>
</evidence>
<keyword evidence="10" id="KW-1185">Reference proteome</keyword>
<reference evidence="9 10" key="1">
    <citation type="journal article" date="2021" name="ISME J.">
        <title>Genomic evolution of the class Acidithiobacillia: deep-branching Proteobacteria living in extreme acidic conditions.</title>
        <authorList>
            <person name="Moya-Beltran A."/>
            <person name="Beard S."/>
            <person name="Rojas-Villalobos C."/>
            <person name="Issotta F."/>
            <person name="Gallardo Y."/>
            <person name="Ulloa R."/>
            <person name="Giaveno A."/>
            <person name="Degli Esposti M."/>
            <person name="Johnson D.B."/>
            <person name="Quatrini R."/>
        </authorList>
    </citation>
    <scope>NUCLEOTIDE SEQUENCE [LARGE SCALE GENOMIC DNA]</scope>
    <source>
        <strain evidence="9 10">ATCC 19703</strain>
    </source>
</reference>
<dbReference type="CDD" id="cd06421">
    <property type="entry name" value="CESA_CelA_like"/>
    <property type="match status" value="1"/>
</dbReference>
<dbReference type="PANTHER" id="PTHR43867">
    <property type="entry name" value="CELLULOSE SYNTHASE CATALYTIC SUBUNIT A [UDP-FORMING]"/>
    <property type="match status" value="1"/>
</dbReference>
<sequence>MPFKQGKWLEALLLGLAVSGFVASIFLAFVLALLPVSNQAQALVSVVLVGILMLQLFLLKRLVLPQLLVDSFRVTNIVIAIYLIFRYLVWRVEFTIGGYGFASDFFGTLLFLAELYAAGYAILGFFVTFTPRHRQPVPLPLDADSWSAVDVLVPTYNETTEILRVTLLGALQIDYPKEKFCVHLLDDGGTDDRCANPKIAEASKARRRDLQSLCEAVGAIYHTRQHNDHAKAGNVNAALPSLNGDLIVILDADHVPTRDFLKNTAGFFLADPKCAMVQTPHSFINPDPVEKNLNIFHDAPAEAELFQRYIQAGLDSWEASFFVGSAAVIRRSLLQEIGGIQTETLTEDVETAMKLHSLGYRSVFLDRSQVLGLQPETVTSLISQRVRWAQGAIQILQMKNPLFANGLSIAQRLTYITSFSYWLFPYARMINMLAPSMFLLFGVMIYNATIEQYLIYGAPYFLANWIYSDFVYGKVRWPLTSDVYEMVQTPLAAIMLFSTLLRPGKRPFNVTPKGEQLDHDFISSAAKVQSVFFGIILLSLVIGIWRWYVHPGERPQLVFTLLWELLNFIIITATMVVMLERRQHRENYRVPAPAGMKVDLELRDGSVLRLPALDLSMGGVGFSRNAWPASAGQLASVIRAVHLVDEESSIRSDAIPVKSIDGIGDRFGVQFAYVDQQQLQIVVRFLYGHSNQVTALLAARRRRLGFLAAYAYFLAKTGAGLWYWGRFLYQRGRESYLLWNLRQRRRYDMGKAVRRSRRYL</sequence>
<evidence type="ECO:0000313" key="10">
    <source>
        <dbReference type="Proteomes" id="UP001197028"/>
    </source>
</evidence>
<evidence type="ECO:0000256" key="2">
    <source>
        <dbReference type="ARBA" id="ARBA00022676"/>
    </source>
</evidence>
<dbReference type="EMBL" id="JABELD010000068">
    <property type="protein sequence ID" value="MBU2738999.1"/>
    <property type="molecule type" value="Genomic_DNA"/>
</dbReference>
<dbReference type="NCBIfam" id="TIGR03030">
    <property type="entry name" value="CelA"/>
    <property type="match status" value="1"/>
</dbReference>
<comment type="pathway">
    <text evidence="7">Glycan metabolism; bacterial cellulose biosynthesis.</text>
</comment>
<dbReference type="InterPro" id="IPR050321">
    <property type="entry name" value="Glycosyltr_2/OpgH_subfam"/>
</dbReference>
<organism evidence="9 10">
    <name type="scientific">Acidithiobacillus concretivorus</name>
    <dbReference type="NCBI Taxonomy" id="3063952"/>
    <lineage>
        <taxon>Bacteria</taxon>
        <taxon>Pseudomonadati</taxon>
        <taxon>Pseudomonadota</taxon>
        <taxon>Acidithiobacillia</taxon>
        <taxon>Acidithiobacillales</taxon>
        <taxon>Acidithiobacillaceae</taxon>
        <taxon>Acidithiobacillus</taxon>
    </lineage>
</organism>
<keyword evidence="7" id="KW-0135">Cellulose biosynthesis</keyword>
<keyword evidence="7" id="KW-0973">c-di-GMP</keyword>
<feature type="transmembrane region" description="Helical" evidence="7">
    <location>
        <begin position="40"/>
        <end position="59"/>
    </location>
</feature>
<protein>
    <recommendedName>
        <fullName evidence="7">Cellulose synthase catalytic subunit [UDP-forming]</fullName>
        <ecNumber evidence="7">2.4.1.12</ecNumber>
    </recommendedName>
</protein>
<feature type="transmembrane region" description="Helical" evidence="7">
    <location>
        <begin position="71"/>
        <end position="89"/>
    </location>
</feature>
<dbReference type="InterPro" id="IPR003919">
    <property type="entry name" value="Cell_synth_A"/>
</dbReference>
<gene>
    <name evidence="9" type="primary">bcsA</name>
    <name evidence="9" type="ORF">HJG40_09430</name>
</gene>
<keyword evidence="7" id="KW-0997">Cell inner membrane</keyword>
<accession>A0ABS5ZQQ7</accession>
<feature type="transmembrane region" description="Helical" evidence="7">
    <location>
        <begin position="561"/>
        <end position="579"/>
    </location>
</feature>
<feature type="transmembrane region" description="Helical" evidence="7">
    <location>
        <begin position="531"/>
        <end position="549"/>
    </location>
</feature>
<feature type="transmembrane region" description="Helical" evidence="7">
    <location>
        <begin position="453"/>
        <end position="471"/>
    </location>
</feature>
<evidence type="ECO:0000256" key="3">
    <source>
        <dbReference type="ARBA" id="ARBA00022679"/>
    </source>
</evidence>
<evidence type="ECO:0000256" key="5">
    <source>
        <dbReference type="ARBA" id="ARBA00022989"/>
    </source>
</evidence>
<keyword evidence="5 7" id="KW-1133">Transmembrane helix</keyword>
<evidence type="ECO:0000256" key="4">
    <source>
        <dbReference type="ARBA" id="ARBA00022692"/>
    </source>
</evidence>
<dbReference type="InterPro" id="IPR029044">
    <property type="entry name" value="Nucleotide-diphossugar_trans"/>
</dbReference>
<evidence type="ECO:0000256" key="7">
    <source>
        <dbReference type="RuleBase" id="RU365020"/>
    </source>
</evidence>
<evidence type="ECO:0000313" key="9">
    <source>
        <dbReference type="EMBL" id="MBU2738999.1"/>
    </source>
</evidence>
<name>A0ABS5ZQQ7_9PROT</name>
<dbReference type="PANTHER" id="PTHR43867:SF2">
    <property type="entry name" value="CELLULOSE SYNTHASE CATALYTIC SUBUNIT A [UDP-FORMING]"/>
    <property type="match status" value="1"/>
</dbReference>
<evidence type="ECO:0000259" key="8">
    <source>
        <dbReference type="Pfam" id="PF13632"/>
    </source>
</evidence>
<keyword evidence="6 7" id="KW-0472">Membrane</keyword>
<comment type="catalytic activity">
    <reaction evidence="7">
        <text>[(1-&gt;4)-beta-D-glucosyl](n) + UDP-alpha-D-glucose = [(1-&gt;4)-beta-D-glucosyl](n+1) + UDP + H(+)</text>
        <dbReference type="Rhea" id="RHEA:19929"/>
        <dbReference type="Rhea" id="RHEA-COMP:10033"/>
        <dbReference type="Rhea" id="RHEA-COMP:10034"/>
        <dbReference type="ChEBI" id="CHEBI:15378"/>
        <dbReference type="ChEBI" id="CHEBI:18246"/>
        <dbReference type="ChEBI" id="CHEBI:58223"/>
        <dbReference type="ChEBI" id="CHEBI:58885"/>
        <dbReference type="EC" id="2.4.1.12"/>
    </reaction>
</comment>
<keyword evidence="7" id="KW-1003">Cell membrane</keyword>
<comment type="caution">
    <text evidence="9">The sequence shown here is derived from an EMBL/GenBank/DDBJ whole genome shotgun (WGS) entry which is preliminary data.</text>
</comment>
<dbReference type="PRINTS" id="PR01439">
    <property type="entry name" value="CELLSNTHASEA"/>
</dbReference>
<dbReference type="Gene3D" id="3.90.550.10">
    <property type="entry name" value="Spore Coat Polysaccharide Biosynthesis Protein SpsA, Chain A"/>
    <property type="match status" value="1"/>
</dbReference>
<comment type="subcellular location">
    <subcellularLocation>
        <location evidence="7">Cell inner membrane</location>
    </subcellularLocation>
    <subcellularLocation>
        <location evidence="1">Membrane</location>
        <topology evidence="1">Multi-pass membrane protein</topology>
    </subcellularLocation>
</comment>
<evidence type="ECO:0000256" key="6">
    <source>
        <dbReference type="ARBA" id="ARBA00023136"/>
    </source>
</evidence>